<evidence type="ECO:0008006" key="3">
    <source>
        <dbReference type="Google" id="ProtNLM"/>
    </source>
</evidence>
<reference evidence="2" key="1">
    <citation type="journal article" date="2019" name="Int. J. Syst. Evol. Microbiol.">
        <title>The Global Catalogue of Microorganisms (GCM) 10K type strain sequencing project: providing services to taxonomists for standard genome sequencing and annotation.</title>
        <authorList>
            <consortium name="The Broad Institute Genomics Platform"/>
            <consortium name="The Broad Institute Genome Sequencing Center for Infectious Disease"/>
            <person name="Wu L."/>
            <person name="Ma J."/>
        </authorList>
    </citation>
    <scope>NUCLEOTIDE SEQUENCE [LARGE SCALE GENOMIC DNA]</scope>
    <source>
        <strain evidence="2">KCTC 52607</strain>
    </source>
</reference>
<accession>A0ABV7E629</accession>
<evidence type="ECO:0000313" key="2">
    <source>
        <dbReference type="Proteomes" id="UP001595456"/>
    </source>
</evidence>
<gene>
    <name evidence="1" type="ORF">ACFODU_10445</name>
</gene>
<organism evidence="1 2">
    <name type="scientific">Alteraurantiacibacter palmitatis</name>
    <dbReference type="NCBI Taxonomy" id="2054628"/>
    <lineage>
        <taxon>Bacteria</taxon>
        <taxon>Pseudomonadati</taxon>
        <taxon>Pseudomonadota</taxon>
        <taxon>Alphaproteobacteria</taxon>
        <taxon>Sphingomonadales</taxon>
        <taxon>Erythrobacteraceae</taxon>
        <taxon>Alteraurantiacibacter</taxon>
    </lineage>
</organism>
<dbReference type="Proteomes" id="UP001595456">
    <property type="component" value="Unassembled WGS sequence"/>
</dbReference>
<keyword evidence="2" id="KW-1185">Reference proteome</keyword>
<dbReference type="EMBL" id="JBHRST010000016">
    <property type="protein sequence ID" value="MFC3098209.1"/>
    <property type="molecule type" value="Genomic_DNA"/>
</dbReference>
<dbReference type="RefSeq" id="WP_336926639.1">
    <property type="nucleotide sequence ID" value="NZ_JBANRO010000008.1"/>
</dbReference>
<sequence length="180" mass="19631">MTSALTPSANLPALRHDGWTPDRQARFLNELAATHCVSTAAKAVGMSRQSAYALRARLRGEPFDLAWAAALICRFDALAEAAMDRALNGVEVPHYHKGELVGTSRRFDERLTVALLAMRASFAPGGPPYPSHPSAGFGASDFGRLVERVAQGPETWDEEWRIGYAEAMEECAGDEEEELK</sequence>
<evidence type="ECO:0000313" key="1">
    <source>
        <dbReference type="EMBL" id="MFC3098209.1"/>
    </source>
</evidence>
<comment type="caution">
    <text evidence="1">The sequence shown here is derived from an EMBL/GenBank/DDBJ whole genome shotgun (WGS) entry which is preliminary data.</text>
</comment>
<name>A0ABV7E629_9SPHN</name>
<proteinExistence type="predicted"/>
<protein>
    <recommendedName>
        <fullName evidence="3">LysR family transcriptional regulator</fullName>
    </recommendedName>
</protein>